<evidence type="ECO:0000259" key="2">
    <source>
        <dbReference type="Pfam" id="PF03703"/>
    </source>
</evidence>
<dbReference type="InterPro" id="IPR005182">
    <property type="entry name" value="YdbS-like_PH"/>
</dbReference>
<sequence length="170" mass="18339">MTTQPTDGPPPTLREPANQVSPRAVSYWRLTAGIGALVTWLALAIGYAVLPQRPWWVTLLLVLVVGATIVHLVLMPRIRFRVHRWEVTPTAVHTRAGWLSREERIAPLSRVQTVDSAQGALMRAFGLMSITVTTASAAGPLTIACLDSVTARAVVAELTEITGSHEGDAT</sequence>
<dbReference type="PANTHER" id="PTHR34473">
    <property type="entry name" value="UPF0699 TRANSMEMBRANE PROTEIN YDBS"/>
    <property type="match status" value="1"/>
</dbReference>
<proteinExistence type="predicted"/>
<dbReference type="PANTHER" id="PTHR34473:SF3">
    <property type="entry name" value="TRANSMEMBRANE PROTEIN-RELATED"/>
    <property type="match status" value="1"/>
</dbReference>
<keyword evidence="1" id="KW-1133">Transmembrane helix</keyword>
<keyword evidence="1" id="KW-0472">Membrane</keyword>
<gene>
    <name evidence="3" type="ORF">IE331_12020</name>
</gene>
<keyword evidence="4" id="KW-1185">Reference proteome</keyword>
<dbReference type="EMBL" id="JACYXZ010000003">
    <property type="protein sequence ID" value="MBD8870353.1"/>
    <property type="molecule type" value="Genomic_DNA"/>
</dbReference>
<protein>
    <submittedName>
        <fullName evidence="3">PH domain-containing protein</fullName>
    </submittedName>
</protein>
<feature type="domain" description="YdbS-like PH" evidence="2">
    <location>
        <begin position="81"/>
        <end position="147"/>
    </location>
</feature>
<evidence type="ECO:0000313" key="3">
    <source>
        <dbReference type="EMBL" id="MBD8870353.1"/>
    </source>
</evidence>
<feature type="transmembrane region" description="Helical" evidence="1">
    <location>
        <begin position="27"/>
        <end position="49"/>
    </location>
</feature>
<organism evidence="3 4">
    <name type="scientific">Nocardioides donggukensis</name>
    <dbReference type="NCBI Taxonomy" id="2774019"/>
    <lineage>
        <taxon>Bacteria</taxon>
        <taxon>Bacillati</taxon>
        <taxon>Actinomycetota</taxon>
        <taxon>Actinomycetes</taxon>
        <taxon>Propionibacteriales</taxon>
        <taxon>Nocardioidaceae</taxon>
        <taxon>Nocardioides</taxon>
    </lineage>
</organism>
<accession>A0A927K7C7</accession>
<name>A0A927K7C7_9ACTN</name>
<evidence type="ECO:0000256" key="1">
    <source>
        <dbReference type="SAM" id="Phobius"/>
    </source>
</evidence>
<dbReference type="Proteomes" id="UP000616839">
    <property type="component" value="Unassembled WGS sequence"/>
</dbReference>
<dbReference type="Pfam" id="PF03703">
    <property type="entry name" value="bPH_2"/>
    <property type="match status" value="1"/>
</dbReference>
<reference evidence="3" key="1">
    <citation type="submission" date="2020-09" db="EMBL/GenBank/DDBJ databases">
        <title>Nocardioides sp. strain MJB4 16S ribosomal RNA gene Genome sequencing and assembly.</title>
        <authorList>
            <person name="Kim I."/>
        </authorList>
    </citation>
    <scope>NUCLEOTIDE SEQUENCE</scope>
    <source>
        <strain evidence="3">MJB4</strain>
    </source>
</reference>
<dbReference type="RefSeq" id="WP_192143664.1">
    <property type="nucleotide sequence ID" value="NZ_JACYXZ010000003.1"/>
</dbReference>
<comment type="caution">
    <text evidence="3">The sequence shown here is derived from an EMBL/GenBank/DDBJ whole genome shotgun (WGS) entry which is preliminary data.</text>
</comment>
<keyword evidence="1" id="KW-0812">Transmembrane</keyword>
<dbReference type="AlphaFoldDB" id="A0A927K7C7"/>
<feature type="transmembrane region" description="Helical" evidence="1">
    <location>
        <begin position="55"/>
        <end position="74"/>
    </location>
</feature>
<evidence type="ECO:0000313" key="4">
    <source>
        <dbReference type="Proteomes" id="UP000616839"/>
    </source>
</evidence>